<evidence type="ECO:0000313" key="3">
    <source>
        <dbReference type="Proteomes" id="UP001301769"/>
    </source>
</evidence>
<dbReference type="EMBL" id="MU858309">
    <property type="protein sequence ID" value="KAK4207244.1"/>
    <property type="molecule type" value="Genomic_DNA"/>
</dbReference>
<dbReference type="Pfam" id="PF06985">
    <property type="entry name" value="HET"/>
    <property type="match status" value="1"/>
</dbReference>
<feature type="domain" description="Heterokaryon incompatibility" evidence="1">
    <location>
        <begin position="54"/>
        <end position="213"/>
    </location>
</feature>
<dbReference type="Proteomes" id="UP001301769">
    <property type="component" value="Unassembled WGS sequence"/>
</dbReference>
<accession>A0AAN6XUQ5</accession>
<reference evidence="2" key="2">
    <citation type="submission" date="2023-05" db="EMBL/GenBank/DDBJ databases">
        <authorList>
            <consortium name="Lawrence Berkeley National Laboratory"/>
            <person name="Steindorff A."/>
            <person name="Hensen N."/>
            <person name="Bonometti L."/>
            <person name="Westerberg I."/>
            <person name="Brannstrom I.O."/>
            <person name="Guillou S."/>
            <person name="Cros-Aarteil S."/>
            <person name="Calhoun S."/>
            <person name="Haridas S."/>
            <person name="Kuo A."/>
            <person name="Mondo S."/>
            <person name="Pangilinan J."/>
            <person name="Riley R."/>
            <person name="Labutti K."/>
            <person name="Andreopoulos B."/>
            <person name="Lipzen A."/>
            <person name="Chen C."/>
            <person name="Yanf M."/>
            <person name="Daum C."/>
            <person name="Ng V."/>
            <person name="Clum A."/>
            <person name="Ohm R."/>
            <person name="Martin F."/>
            <person name="Silar P."/>
            <person name="Natvig D."/>
            <person name="Lalanne C."/>
            <person name="Gautier V."/>
            <person name="Ament-Velasquez S.L."/>
            <person name="Kruys A."/>
            <person name="Hutchinson M.I."/>
            <person name="Powell A.J."/>
            <person name="Barry K."/>
            <person name="Miller A.N."/>
            <person name="Grigoriev I.V."/>
            <person name="Debuchy R."/>
            <person name="Gladieux P."/>
            <person name="Thoren M.H."/>
            <person name="Johannesson H."/>
        </authorList>
    </citation>
    <scope>NUCLEOTIDE SEQUENCE</scope>
    <source>
        <strain evidence="2">PSN293</strain>
    </source>
</reference>
<proteinExistence type="predicted"/>
<reference evidence="2" key="1">
    <citation type="journal article" date="2023" name="Mol. Phylogenet. Evol.">
        <title>Genome-scale phylogeny and comparative genomics of the fungal order Sordariales.</title>
        <authorList>
            <person name="Hensen N."/>
            <person name="Bonometti L."/>
            <person name="Westerberg I."/>
            <person name="Brannstrom I.O."/>
            <person name="Guillou S."/>
            <person name="Cros-Aarteil S."/>
            <person name="Calhoun S."/>
            <person name="Haridas S."/>
            <person name="Kuo A."/>
            <person name="Mondo S."/>
            <person name="Pangilinan J."/>
            <person name="Riley R."/>
            <person name="LaButti K."/>
            <person name="Andreopoulos B."/>
            <person name="Lipzen A."/>
            <person name="Chen C."/>
            <person name="Yan M."/>
            <person name="Daum C."/>
            <person name="Ng V."/>
            <person name="Clum A."/>
            <person name="Steindorff A."/>
            <person name="Ohm R.A."/>
            <person name="Martin F."/>
            <person name="Silar P."/>
            <person name="Natvig D.O."/>
            <person name="Lalanne C."/>
            <person name="Gautier V."/>
            <person name="Ament-Velasquez S.L."/>
            <person name="Kruys A."/>
            <person name="Hutchinson M.I."/>
            <person name="Powell A.J."/>
            <person name="Barry K."/>
            <person name="Miller A.N."/>
            <person name="Grigoriev I.V."/>
            <person name="Debuchy R."/>
            <person name="Gladieux P."/>
            <person name="Hiltunen Thoren M."/>
            <person name="Johannesson H."/>
        </authorList>
    </citation>
    <scope>NUCLEOTIDE SEQUENCE</scope>
    <source>
        <strain evidence="2">PSN293</strain>
    </source>
</reference>
<dbReference type="PANTHER" id="PTHR33112">
    <property type="entry name" value="DOMAIN PROTEIN, PUTATIVE-RELATED"/>
    <property type="match status" value="1"/>
</dbReference>
<name>A0AAN6XUQ5_9PEZI</name>
<protein>
    <submittedName>
        <fullName evidence="2">Heterokaryon incompatibility protein-domain-containing protein</fullName>
    </submittedName>
</protein>
<dbReference type="InterPro" id="IPR010730">
    <property type="entry name" value="HET"/>
</dbReference>
<dbReference type="PANTHER" id="PTHR33112:SF10">
    <property type="entry name" value="TOL"/>
    <property type="match status" value="1"/>
</dbReference>
<comment type="caution">
    <text evidence="2">The sequence shown here is derived from an EMBL/GenBank/DDBJ whole genome shotgun (WGS) entry which is preliminary data.</text>
</comment>
<gene>
    <name evidence="2" type="ORF">QBC37DRAFT_327710</name>
</gene>
<keyword evidence="3" id="KW-1185">Reference proteome</keyword>
<sequence length="432" mass="48330">MKTWLRTCVTTHRTCGNVPSSPWLPTRLVDVSDLSKPRLVLSKDIPMEGQAPSYMTLSHRWTDDIVRLTTDNIFEFQNRIPAETLCQTFLDAFTVARQLGVGYIWIDSLCILQDSDHDWKYESTEMGRIYQNGLCNIAATAASFGKEFSGLLLKDRKPTRRLSAAFGIPIQGSHEQLMKSALFTASCDSDFGDLWRSAVEQSPLRSRGWVFQERYLSPRTIHFASSEVFWECITTITSESANSLPISLYDKYTRSVKRWGIASDHNSHLEPWYGIVFQYSQCSLTRESDRLMALAGVAKSVASYRDSIPHSAPAKYLAGLWESDLPESLVWIVDLAFATGPCSRSDKYRAPTWSWTSLDFESAEVSSGGYLGTGRRVPVVQVLDTQVIPQDGFNEFGPLVGGRILISGRTYPLNLAELPSPESATPGTDTFL</sequence>
<dbReference type="AlphaFoldDB" id="A0AAN6XUQ5"/>
<evidence type="ECO:0000313" key="2">
    <source>
        <dbReference type="EMBL" id="KAK4207244.1"/>
    </source>
</evidence>
<evidence type="ECO:0000259" key="1">
    <source>
        <dbReference type="Pfam" id="PF06985"/>
    </source>
</evidence>
<organism evidence="2 3">
    <name type="scientific">Rhypophila decipiens</name>
    <dbReference type="NCBI Taxonomy" id="261697"/>
    <lineage>
        <taxon>Eukaryota</taxon>
        <taxon>Fungi</taxon>
        <taxon>Dikarya</taxon>
        <taxon>Ascomycota</taxon>
        <taxon>Pezizomycotina</taxon>
        <taxon>Sordariomycetes</taxon>
        <taxon>Sordariomycetidae</taxon>
        <taxon>Sordariales</taxon>
        <taxon>Naviculisporaceae</taxon>
        <taxon>Rhypophila</taxon>
    </lineage>
</organism>
<feature type="non-terminal residue" evidence="2">
    <location>
        <position position="432"/>
    </location>
</feature>